<evidence type="ECO:0000256" key="6">
    <source>
        <dbReference type="ARBA" id="ARBA00022692"/>
    </source>
</evidence>
<dbReference type="STRING" id="670580.A0A1X6N3D1"/>
<dbReference type="InterPro" id="IPR050364">
    <property type="entry name" value="Cytochrome_P450_fung"/>
</dbReference>
<evidence type="ECO:0000256" key="4">
    <source>
        <dbReference type="ARBA" id="ARBA00010617"/>
    </source>
</evidence>
<evidence type="ECO:0000256" key="10">
    <source>
        <dbReference type="ARBA" id="ARBA00023004"/>
    </source>
</evidence>
<dbReference type="OrthoDB" id="2789670at2759"/>
<name>A0A1X6N3D1_9APHY</name>
<dbReference type="GO" id="GO:0004497">
    <property type="term" value="F:monooxygenase activity"/>
    <property type="evidence" value="ECO:0007669"/>
    <property type="project" value="UniProtKB-KW"/>
</dbReference>
<comment type="cofactor">
    <cofactor evidence="1 13">
        <name>heme</name>
        <dbReference type="ChEBI" id="CHEBI:30413"/>
    </cofactor>
</comment>
<dbReference type="PRINTS" id="PR00385">
    <property type="entry name" value="P450"/>
</dbReference>
<keyword evidence="9" id="KW-0560">Oxidoreductase</keyword>
<evidence type="ECO:0000256" key="14">
    <source>
        <dbReference type="SAM" id="Phobius"/>
    </source>
</evidence>
<comment type="subcellular location">
    <subcellularLocation>
        <location evidence="2">Membrane</location>
    </subcellularLocation>
</comment>
<evidence type="ECO:0000256" key="12">
    <source>
        <dbReference type="ARBA" id="ARBA00023136"/>
    </source>
</evidence>
<comment type="similarity">
    <text evidence="4">Belongs to the cytochrome P450 family.</text>
</comment>
<keyword evidence="7 13" id="KW-0479">Metal-binding</keyword>
<evidence type="ECO:0000313" key="16">
    <source>
        <dbReference type="Proteomes" id="UP000194127"/>
    </source>
</evidence>
<dbReference type="Pfam" id="PF00067">
    <property type="entry name" value="p450"/>
    <property type="match status" value="1"/>
</dbReference>
<dbReference type="PANTHER" id="PTHR46300:SF2">
    <property type="entry name" value="CYTOCHROME P450 MONOOXYGENASE ALNH-RELATED"/>
    <property type="match status" value="1"/>
</dbReference>
<feature type="binding site" description="axial binding residue" evidence="13">
    <location>
        <position position="451"/>
    </location>
    <ligand>
        <name>heme</name>
        <dbReference type="ChEBI" id="CHEBI:30413"/>
    </ligand>
    <ligandPart>
        <name>Fe</name>
        <dbReference type="ChEBI" id="CHEBI:18248"/>
    </ligandPart>
</feature>
<dbReference type="RefSeq" id="XP_024339780.1">
    <property type="nucleotide sequence ID" value="XM_024485369.1"/>
</dbReference>
<organism evidence="15 16">
    <name type="scientific">Postia placenta MAD-698-R-SB12</name>
    <dbReference type="NCBI Taxonomy" id="670580"/>
    <lineage>
        <taxon>Eukaryota</taxon>
        <taxon>Fungi</taxon>
        <taxon>Dikarya</taxon>
        <taxon>Basidiomycota</taxon>
        <taxon>Agaricomycotina</taxon>
        <taxon>Agaricomycetes</taxon>
        <taxon>Polyporales</taxon>
        <taxon>Adustoporiaceae</taxon>
        <taxon>Rhodonia</taxon>
    </lineage>
</organism>
<evidence type="ECO:0000256" key="5">
    <source>
        <dbReference type="ARBA" id="ARBA00022617"/>
    </source>
</evidence>
<keyword evidence="12 14" id="KW-0472">Membrane</keyword>
<dbReference type="GO" id="GO:0005506">
    <property type="term" value="F:iron ion binding"/>
    <property type="evidence" value="ECO:0007669"/>
    <property type="project" value="InterPro"/>
</dbReference>
<dbReference type="InterPro" id="IPR036396">
    <property type="entry name" value="Cyt_P450_sf"/>
</dbReference>
<evidence type="ECO:0000256" key="3">
    <source>
        <dbReference type="ARBA" id="ARBA00005179"/>
    </source>
</evidence>
<dbReference type="AlphaFoldDB" id="A0A1X6N3D1"/>
<evidence type="ECO:0008006" key="17">
    <source>
        <dbReference type="Google" id="ProtNLM"/>
    </source>
</evidence>
<protein>
    <recommendedName>
        <fullName evidence="17">Cytochrome P450</fullName>
    </recommendedName>
</protein>
<keyword evidence="6 14" id="KW-0812">Transmembrane</keyword>
<keyword evidence="16" id="KW-1185">Reference proteome</keyword>
<keyword evidence="8 14" id="KW-1133">Transmembrane helix</keyword>
<feature type="transmembrane region" description="Helical" evidence="14">
    <location>
        <begin position="115"/>
        <end position="133"/>
    </location>
</feature>
<keyword evidence="11" id="KW-0503">Monooxygenase</keyword>
<feature type="transmembrane region" description="Helical" evidence="14">
    <location>
        <begin position="12"/>
        <end position="35"/>
    </location>
</feature>
<dbReference type="InterPro" id="IPR001128">
    <property type="entry name" value="Cyt_P450"/>
</dbReference>
<keyword evidence="10 13" id="KW-0408">Iron</keyword>
<evidence type="ECO:0000256" key="7">
    <source>
        <dbReference type="ARBA" id="ARBA00022723"/>
    </source>
</evidence>
<keyword evidence="5 13" id="KW-0349">Heme</keyword>
<proteinExistence type="inferred from homology"/>
<dbReference type="GO" id="GO:0016020">
    <property type="term" value="C:membrane"/>
    <property type="evidence" value="ECO:0007669"/>
    <property type="project" value="UniProtKB-SubCell"/>
</dbReference>
<dbReference type="Proteomes" id="UP000194127">
    <property type="component" value="Unassembled WGS sequence"/>
</dbReference>
<evidence type="ECO:0000256" key="13">
    <source>
        <dbReference type="PIRSR" id="PIRSR602401-1"/>
    </source>
</evidence>
<evidence type="ECO:0000256" key="1">
    <source>
        <dbReference type="ARBA" id="ARBA00001971"/>
    </source>
</evidence>
<accession>A0A1X6N3D1</accession>
<dbReference type="PRINTS" id="PR00463">
    <property type="entry name" value="EP450I"/>
</dbReference>
<evidence type="ECO:0000256" key="8">
    <source>
        <dbReference type="ARBA" id="ARBA00022989"/>
    </source>
</evidence>
<evidence type="ECO:0000313" key="15">
    <source>
        <dbReference type="EMBL" id="OSX62986.1"/>
    </source>
</evidence>
<dbReference type="Gene3D" id="1.10.630.10">
    <property type="entry name" value="Cytochrome P450"/>
    <property type="match status" value="1"/>
</dbReference>
<dbReference type="EMBL" id="KZ110596">
    <property type="protein sequence ID" value="OSX62986.1"/>
    <property type="molecule type" value="Genomic_DNA"/>
</dbReference>
<dbReference type="GO" id="GO:0020037">
    <property type="term" value="F:heme binding"/>
    <property type="evidence" value="ECO:0007669"/>
    <property type="project" value="InterPro"/>
</dbReference>
<evidence type="ECO:0000256" key="11">
    <source>
        <dbReference type="ARBA" id="ARBA00023033"/>
    </source>
</evidence>
<evidence type="ECO:0000256" key="2">
    <source>
        <dbReference type="ARBA" id="ARBA00004370"/>
    </source>
</evidence>
<dbReference type="GO" id="GO:0016705">
    <property type="term" value="F:oxidoreductase activity, acting on paired donors, with incorporation or reduction of molecular oxygen"/>
    <property type="evidence" value="ECO:0007669"/>
    <property type="project" value="InterPro"/>
</dbReference>
<reference evidence="15 16" key="1">
    <citation type="submission" date="2017-04" db="EMBL/GenBank/DDBJ databases">
        <title>Genome Sequence of the Model Brown-Rot Fungus Postia placenta SB12.</title>
        <authorList>
            <consortium name="DOE Joint Genome Institute"/>
            <person name="Gaskell J."/>
            <person name="Kersten P."/>
            <person name="Larrondo L.F."/>
            <person name="Canessa P."/>
            <person name="Martinez D."/>
            <person name="Hibbett D."/>
            <person name="Schmoll M."/>
            <person name="Kubicek C.P."/>
            <person name="Martinez A.T."/>
            <person name="Yadav J."/>
            <person name="Master E."/>
            <person name="Magnuson J.K."/>
            <person name="James T."/>
            <person name="Yaver D."/>
            <person name="Berka R."/>
            <person name="Labutti K."/>
            <person name="Lipzen A."/>
            <person name="Aerts A."/>
            <person name="Barry K."/>
            <person name="Henrissat B."/>
            <person name="Blanchette R."/>
            <person name="Grigoriev I."/>
            <person name="Cullen D."/>
        </authorList>
    </citation>
    <scope>NUCLEOTIDE SEQUENCE [LARGE SCALE GENOMIC DNA]</scope>
    <source>
        <strain evidence="15 16">MAD-698-R-SB12</strain>
    </source>
</reference>
<gene>
    <name evidence="15" type="ORF">POSPLADRAFT_1142001</name>
</gene>
<dbReference type="InterPro" id="IPR002401">
    <property type="entry name" value="Cyt_P450_E_grp-I"/>
</dbReference>
<dbReference type="GeneID" id="36330318"/>
<dbReference type="PANTHER" id="PTHR46300">
    <property type="entry name" value="P450, PUTATIVE (EUROFUNG)-RELATED-RELATED"/>
    <property type="match status" value="1"/>
</dbReference>
<evidence type="ECO:0000256" key="9">
    <source>
        <dbReference type="ARBA" id="ARBA00023002"/>
    </source>
</evidence>
<comment type="pathway">
    <text evidence="3">Secondary metabolite biosynthesis.</text>
</comment>
<sequence>MPASFLASLRAWIALSTIGQRILLALALGLLLITARVISKSKGTMPPGPRGLPLLGNIFQLPKLPWYRFTEWKEEFGPIFSLNFAGTPVVVLNSHEVVGDLLERKSTIYSDRPRFIMAGEILTGGMLIVFTGYGKVWRKLRRAGQEGLNVRASEKYQPLQESEARLLTTNMLREPAEWDAHLKRAAASSIASAVYAWPPLTKSDDGLVHRIDELMRRLVMAGLPGRYLVEIFPIMKHLPTWMAKWKREGLEWHRKDTEMFEGFYDNVARSMASGKYKPSLTAGLIERQEKNGLSKKEVSWLAGTMIGAGAETTAASLSVFMLAMTLYPDVMRKAQAEIDALVGRERMPTFADRPQLPYVCALVKEVLRWRPVGPVGVPRRTSEDDWYKGYFIPKGTLVIANVWAMNRDPAIYPDYDEFRPDRFLDASGNEIDIAGTHGQGHVTYGFGRRICIGMHVANQALFIDIAALLWAFNIEAPTGPDGTPILPSRTDFVDEGLVFRPAAFRCKVTPRIDDVAAMLATLEKDV</sequence>
<dbReference type="CDD" id="cd11065">
    <property type="entry name" value="CYP64-like"/>
    <property type="match status" value="1"/>
</dbReference>
<dbReference type="SUPFAM" id="SSF48264">
    <property type="entry name" value="Cytochrome P450"/>
    <property type="match status" value="1"/>
</dbReference>